<evidence type="ECO:0000256" key="6">
    <source>
        <dbReference type="SAM" id="MobiDB-lite"/>
    </source>
</evidence>
<comment type="similarity">
    <text evidence="5">Belongs to the sororin family.</text>
</comment>
<evidence type="ECO:0000256" key="1">
    <source>
        <dbReference type="ARBA" id="ARBA00022618"/>
    </source>
</evidence>
<dbReference type="InterPro" id="IPR018605">
    <property type="entry name" value="Sororin"/>
</dbReference>
<keyword evidence="2" id="KW-0498">Mitosis</keyword>
<feature type="compositionally biased region" description="Gly residues" evidence="6">
    <location>
        <begin position="1"/>
        <end position="11"/>
    </location>
</feature>
<keyword evidence="1" id="KW-0132">Cell division</keyword>
<evidence type="ECO:0000256" key="3">
    <source>
        <dbReference type="ARBA" id="ARBA00023242"/>
    </source>
</evidence>
<organism evidence="8 9">
    <name type="scientific">Zosterops borbonicus</name>
    <dbReference type="NCBI Taxonomy" id="364589"/>
    <lineage>
        <taxon>Eukaryota</taxon>
        <taxon>Metazoa</taxon>
        <taxon>Chordata</taxon>
        <taxon>Craniata</taxon>
        <taxon>Vertebrata</taxon>
        <taxon>Euteleostomi</taxon>
        <taxon>Archelosauria</taxon>
        <taxon>Archosauria</taxon>
        <taxon>Dinosauria</taxon>
        <taxon>Saurischia</taxon>
        <taxon>Theropoda</taxon>
        <taxon>Coelurosauria</taxon>
        <taxon>Aves</taxon>
        <taxon>Neognathae</taxon>
        <taxon>Neoaves</taxon>
        <taxon>Telluraves</taxon>
        <taxon>Australaves</taxon>
        <taxon>Passeriformes</taxon>
        <taxon>Sylvioidea</taxon>
        <taxon>Zosteropidae</taxon>
        <taxon>Zosterops</taxon>
    </lineage>
</organism>
<dbReference type="EMBL" id="SWJQ01000997">
    <property type="protein sequence ID" value="TRZ09781.1"/>
    <property type="molecule type" value="Genomic_DNA"/>
</dbReference>
<dbReference type="Proteomes" id="UP000796761">
    <property type="component" value="Unassembled WGS sequence"/>
</dbReference>
<name>A0A8K1LDG2_9PASS</name>
<comment type="caution">
    <text evidence="8">The sequence shown here is derived from an EMBL/GenBank/DDBJ whole genome shotgun (WGS) entry which is preliminary data.</text>
</comment>
<evidence type="ECO:0000256" key="4">
    <source>
        <dbReference type="ARBA" id="ARBA00023306"/>
    </source>
</evidence>
<evidence type="ECO:0000256" key="5">
    <source>
        <dbReference type="ARBA" id="ARBA00093465"/>
    </source>
</evidence>
<evidence type="ECO:0000256" key="2">
    <source>
        <dbReference type="ARBA" id="ARBA00022776"/>
    </source>
</evidence>
<reference evidence="8" key="1">
    <citation type="submission" date="2019-04" db="EMBL/GenBank/DDBJ databases">
        <title>Genome assembly of Zosterops borbonicus 15179.</title>
        <authorList>
            <person name="Leroy T."/>
            <person name="Anselmetti Y."/>
            <person name="Tilak M.-K."/>
            <person name="Nabholz B."/>
        </authorList>
    </citation>
    <scope>NUCLEOTIDE SEQUENCE</scope>
    <source>
        <strain evidence="8">HGM_15179</strain>
        <tissue evidence="8">Muscle</tissue>
    </source>
</reference>
<keyword evidence="3" id="KW-0539">Nucleus</keyword>
<dbReference type="PANTHER" id="PTHR31092">
    <property type="entry name" value="SORORIN"/>
    <property type="match status" value="1"/>
</dbReference>
<evidence type="ECO:0000313" key="8">
    <source>
        <dbReference type="EMBL" id="TRZ09781.1"/>
    </source>
</evidence>
<sequence length="76" mass="8073">MAMAGAGGGRRSAGATPRAPPEPPQIPPLDLPGIGGGPERRRKKKVTPIDLSELEAWAASMNAQFEEAERFHLVVE</sequence>
<protein>
    <recommendedName>
        <fullName evidence="7">Sororin C-terminal region domain-containing protein</fullName>
    </recommendedName>
</protein>
<dbReference type="Pfam" id="PF25220">
    <property type="entry name" value="Sororin_C"/>
    <property type="match status" value="1"/>
</dbReference>
<feature type="domain" description="Sororin C-terminal region" evidence="7">
    <location>
        <begin position="53"/>
        <end position="76"/>
    </location>
</feature>
<evidence type="ECO:0000259" key="7">
    <source>
        <dbReference type="Pfam" id="PF25220"/>
    </source>
</evidence>
<keyword evidence="9" id="KW-1185">Reference proteome</keyword>
<gene>
    <name evidence="8" type="ORF">HGM15179_017315</name>
</gene>
<dbReference type="AlphaFoldDB" id="A0A8K1LDG2"/>
<feature type="region of interest" description="Disordered" evidence="6">
    <location>
        <begin position="1"/>
        <end position="47"/>
    </location>
</feature>
<dbReference type="GO" id="GO:0005634">
    <property type="term" value="C:nucleus"/>
    <property type="evidence" value="ECO:0007669"/>
    <property type="project" value="UniProtKB-SubCell"/>
</dbReference>
<dbReference type="OrthoDB" id="9949198at2759"/>
<accession>A0A8K1LDG2</accession>
<dbReference type="InterPro" id="IPR057337">
    <property type="entry name" value="Sororin_C"/>
</dbReference>
<proteinExistence type="inferred from homology"/>
<dbReference type="GO" id="GO:0051301">
    <property type="term" value="P:cell division"/>
    <property type="evidence" value="ECO:0007669"/>
    <property type="project" value="UniProtKB-KW"/>
</dbReference>
<feature type="compositionally biased region" description="Pro residues" evidence="6">
    <location>
        <begin position="18"/>
        <end position="30"/>
    </location>
</feature>
<keyword evidence="4" id="KW-0131">Cell cycle</keyword>
<evidence type="ECO:0000313" key="9">
    <source>
        <dbReference type="Proteomes" id="UP000796761"/>
    </source>
</evidence>
<dbReference type="PANTHER" id="PTHR31092:SF2">
    <property type="entry name" value="SORORIN"/>
    <property type="match status" value="1"/>
</dbReference>